<dbReference type="OMA" id="HGALRIW"/>
<dbReference type="RefSeq" id="XP_007311574.1">
    <property type="nucleotide sequence ID" value="XM_007311512.1"/>
</dbReference>
<dbReference type="Proteomes" id="UP000053927">
    <property type="component" value="Unassembled WGS sequence"/>
</dbReference>
<protein>
    <submittedName>
        <fullName evidence="1">Uncharacterized protein</fullName>
    </submittedName>
</protein>
<sequence length="176" mass="19781">MLYSTHFDVHVQQDPSEDNAGRVARIRLWLQTSSRLDPQRYSRVRDLADALLDGFLDSGGLDDINEILASYFRRFGQSEDLRDVEEAIALQNRSIELTPDGHLNPHKPTHLEDLGNTFMNRFELLGNADDIDQCILSHSHAIALTGENGAYKPGQLHNLGNALITHNSSTLERSTF</sequence>
<accession>R7RVS9</accession>
<dbReference type="AlphaFoldDB" id="R7RVS9"/>
<reference evidence="2" key="1">
    <citation type="journal article" date="2012" name="Science">
        <title>The Paleozoic origin of enzymatic lignin decomposition reconstructed from 31 fungal genomes.</title>
        <authorList>
            <person name="Floudas D."/>
            <person name="Binder M."/>
            <person name="Riley R."/>
            <person name="Barry K."/>
            <person name="Blanchette R.A."/>
            <person name="Henrissat B."/>
            <person name="Martinez A.T."/>
            <person name="Otillar R."/>
            <person name="Spatafora J.W."/>
            <person name="Yadav J.S."/>
            <person name="Aerts A."/>
            <person name="Benoit I."/>
            <person name="Boyd A."/>
            <person name="Carlson A."/>
            <person name="Copeland A."/>
            <person name="Coutinho P.M."/>
            <person name="de Vries R.P."/>
            <person name="Ferreira P."/>
            <person name="Findley K."/>
            <person name="Foster B."/>
            <person name="Gaskell J."/>
            <person name="Glotzer D."/>
            <person name="Gorecki P."/>
            <person name="Heitman J."/>
            <person name="Hesse C."/>
            <person name="Hori C."/>
            <person name="Igarashi K."/>
            <person name="Jurgens J.A."/>
            <person name="Kallen N."/>
            <person name="Kersten P."/>
            <person name="Kohler A."/>
            <person name="Kuees U."/>
            <person name="Kumar T.K.A."/>
            <person name="Kuo A."/>
            <person name="LaButti K."/>
            <person name="Larrondo L.F."/>
            <person name="Lindquist E."/>
            <person name="Ling A."/>
            <person name="Lombard V."/>
            <person name="Lucas S."/>
            <person name="Lundell T."/>
            <person name="Martin R."/>
            <person name="McLaughlin D.J."/>
            <person name="Morgenstern I."/>
            <person name="Morin E."/>
            <person name="Murat C."/>
            <person name="Nagy L.G."/>
            <person name="Nolan M."/>
            <person name="Ohm R.A."/>
            <person name="Patyshakuliyeva A."/>
            <person name="Rokas A."/>
            <person name="Ruiz-Duenas F.J."/>
            <person name="Sabat G."/>
            <person name="Salamov A."/>
            <person name="Samejima M."/>
            <person name="Schmutz J."/>
            <person name="Slot J.C."/>
            <person name="St John F."/>
            <person name="Stenlid J."/>
            <person name="Sun H."/>
            <person name="Sun S."/>
            <person name="Syed K."/>
            <person name="Tsang A."/>
            <person name="Wiebenga A."/>
            <person name="Young D."/>
            <person name="Pisabarro A."/>
            <person name="Eastwood D.C."/>
            <person name="Martin F."/>
            <person name="Cullen D."/>
            <person name="Grigoriev I.V."/>
            <person name="Hibbett D.S."/>
        </authorList>
    </citation>
    <scope>NUCLEOTIDE SEQUENCE [LARGE SCALE GENOMIC DNA]</scope>
    <source>
        <strain evidence="2">FP-91666</strain>
    </source>
</reference>
<evidence type="ECO:0000313" key="2">
    <source>
        <dbReference type="Proteomes" id="UP000053927"/>
    </source>
</evidence>
<dbReference type="KEGG" id="shs:STEHIDRAFT_163789"/>
<dbReference type="EMBL" id="JH687406">
    <property type="protein sequence ID" value="EIM79264.1"/>
    <property type="molecule type" value="Genomic_DNA"/>
</dbReference>
<proteinExistence type="predicted"/>
<organism evidence="1 2">
    <name type="scientific">Stereum hirsutum (strain FP-91666)</name>
    <name type="common">White-rot fungus</name>
    <dbReference type="NCBI Taxonomy" id="721885"/>
    <lineage>
        <taxon>Eukaryota</taxon>
        <taxon>Fungi</taxon>
        <taxon>Dikarya</taxon>
        <taxon>Basidiomycota</taxon>
        <taxon>Agaricomycotina</taxon>
        <taxon>Agaricomycetes</taxon>
        <taxon>Russulales</taxon>
        <taxon>Stereaceae</taxon>
        <taxon>Stereum</taxon>
    </lineage>
</organism>
<dbReference type="GeneID" id="18802443"/>
<dbReference type="OrthoDB" id="9991317at2759"/>
<name>R7RVS9_STEHR</name>
<gene>
    <name evidence="1" type="ORF">STEHIDRAFT_163789</name>
</gene>
<keyword evidence="2" id="KW-1185">Reference proteome</keyword>
<evidence type="ECO:0000313" key="1">
    <source>
        <dbReference type="EMBL" id="EIM79264.1"/>
    </source>
</evidence>